<gene>
    <name evidence="1" type="ORF">T190115A13A_20114</name>
</gene>
<sequence length="54" mass="6275">MPIEIKELYIKINVKEGPNKESSNTSVQTKENKEAIVNTTIEEVMELLEKQKER</sequence>
<protein>
    <submittedName>
        <fullName evidence="1">Uncharacterized protein</fullName>
    </submittedName>
</protein>
<reference evidence="1 2" key="1">
    <citation type="submission" date="2024-05" db="EMBL/GenBank/DDBJ databases">
        <authorList>
            <person name="Duchaud E."/>
        </authorList>
    </citation>
    <scope>NUCLEOTIDE SEQUENCE [LARGE SCALE GENOMIC DNA]</scope>
    <source>
        <strain evidence="1">Ena-SAMPLE-TAB-13-05-2024-13:56:06:370-140305</strain>
    </source>
</reference>
<proteinExistence type="predicted"/>
<organism evidence="1 2">
    <name type="scientific">Tenacibaculum vairaonense</name>
    <dbReference type="NCBI Taxonomy" id="3137860"/>
    <lineage>
        <taxon>Bacteria</taxon>
        <taxon>Pseudomonadati</taxon>
        <taxon>Bacteroidota</taxon>
        <taxon>Flavobacteriia</taxon>
        <taxon>Flavobacteriales</taxon>
        <taxon>Flavobacteriaceae</taxon>
        <taxon>Tenacibaculum</taxon>
    </lineage>
</organism>
<comment type="caution">
    <text evidence="1">The sequence shown here is derived from an EMBL/GenBank/DDBJ whole genome shotgun (WGS) entry which is preliminary data.</text>
</comment>
<accession>A0ABM9PMA6</accession>
<evidence type="ECO:0000313" key="1">
    <source>
        <dbReference type="EMBL" id="CAL2106834.1"/>
    </source>
</evidence>
<name>A0ABM9PMA6_9FLAO</name>
<dbReference type="EMBL" id="CAXJRC010000022">
    <property type="protein sequence ID" value="CAL2106834.1"/>
    <property type="molecule type" value="Genomic_DNA"/>
</dbReference>
<keyword evidence="2" id="KW-1185">Reference proteome</keyword>
<evidence type="ECO:0000313" key="2">
    <source>
        <dbReference type="Proteomes" id="UP001497602"/>
    </source>
</evidence>
<dbReference type="Proteomes" id="UP001497602">
    <property type="component" value="Unassembled WGS sequence"/>
</dbReference>
<dbReference type="Pfam" id="PF19265">
    <property type="entry name" value="DUF5908"/>
    <property type="match status" value="1"/>
</dbReference>
<dbReference type="RefSeq" id="WP_348705563.1">
    <property type="nucleotide sequence ID" value="NZ_CAXIYA010000033.1"/>
</dbReference>
<dbReference type="InterPro" id="IPR045459">
    <property type="entry name" value="DUF5908"/>
</dbReference>